<evidence type="ECO:0000256" key="1">
    <source>
        <dbReference type="SAM" id="Phobius"/>
    </source>
</evidence>
<dbReference type="RefSeq" id="XP_056771310.1">
    <property type="nucleotide sequence ID" value="XM_056903543.1"/>
</dbReference>
<proteinExistence type="predicted"/>
<dbReference type="Proteomes" id="UP001213681">
    <property type="component" value="Unassembled WGS sequence"/>
</dbReference>
<feature type="transmembrane region" description="Helical" evidence="1">
    <location>
        <begin position="20"/>
        <end position="40"/>
    </location>
</feature>
<keyword evidence="1" id="KW-0472">Membrane</keyword>
<gene>
    <name evidence="2" type="ORF">N7458_000149</name>
</gene>
<sequence length="78" mass="8541">MPNSSSTTDTSAWDTPKIVGVVLAAILLVIEGGLLFMAILTHREVLRRLQAVGVSFRPDYWLIPEGTTSSDPIARKME</sequence>
<dbReference type="AlphaFoldDB" id="A0AAD6CFL8"/>
<keyword evidence="1" id="KW-1133">Transmembrane helix</keyword>
<accession>A0AAD6CFL8</accession>
<organism evidence="2 3">
    <name type="scientific">Penicillium daleae</name>
    <dbReference type="NCBI Taxonomy" id="63821"/>
    <lineage>
        <taxon>Eukaryota</taxon>
        <taxon>Fungi</taxon>
        <taxon>Dikarya</taxon>
        <taxon>Ascomycota</taxon>
        <taxon>Pezizomycotina</taxon>
        <taxon>Eurotiomycetes</taxon>
        <taxon>Eurotiomycetidae</taxon>
        <taxon>Eurotiales</taxon>
        <taxon>Aspergillaceae</taxon>
        <taxon>Penicillium</taxon>
    </lineage>
</organism>
<reference evidence="2" key="1">
    <citation type="submission" date="2022-12" db="EMBL/GenBank/DDBJ databases">
        <authorList>
            <person name="Petersen C."/>
        </authorList>
    </citation>
    <scope>NUCLEOTIDE SEQUENCE</scope>
    <source>
        <strain evidence="2">IBT 16125</strain>
    </source>
</reference>
<dbReference type="EMBL" id="JAPVEA010000001">
    <property type="protein sequence ID" value="KAJ5464463.1"/>
    <property type="molecule type" value="Genomic_DNA"/>
</dbReference>
<keyword evidence="3" id="KW-1185">Reference proteome</keyword>
<name>A0AAD6CFL8_9EURO</name>
<keyword evidence="1" id="KW-0812">Transmembrane</keyword>
<protein>
    <submittedName>
        <fullName evidence="2">Uncharacterized protein</fullName>
    </submittedName>
</protein>
<dbReference type="GeneID" id="81593786"/>
<reference evidence="2" key="2">
    <citation type="journal article" date="2023" name="IMA Fungus">
        <title>Comparative genomic study of the Penicillium genus elucidates a diverse pangenome and 15 lateral gene transfer events.</title>
        <authorList>
            <person name="Petersen C."/>
            <person name="Sorensen T."/>
            <person name="Nielsen M.R."/>
            <person name="Sondergaard T.E."/>
            <person name="Sorensen J.L."/>
            <person name="Fitzpatrick D.A."/>
            <person name="Frisvad J.C."/>
            <person name="Nielsen K.L."/>
        </authorList>
    </citation>
    <scope>NUCLEOTIDE SEQUENCE</scope>
    <source>
        <strain evidence="2">IBT 16125</strain>
    </source>
</reference>
<evidence type="ECO:0000313" key="3">
    <source>
        <dbReference type="Proteomes" id="UP001213681"/>
    </source>
</evidence>
<comment type="caution">
    <text evidence="2">The sequence shown here is derived from an EMBL/GenBank/DDBJ whole genome shotgun (WGS) entry which is preliminary data.</text>
</comment>
<evidence type="ECO:0000313" key="2">
    <source>
        <dbReference type="EMBL" id="KAJ5464463.1"/>
    </source>
</evidence>